<organism evidence="1 2">
    <name type="scientific">Brachionus calyciflorus</name>
    <dbReference type="NCBI Taxonomy" id="104777"/>
    <lineage>
        <taxon>Eukaryota</taxon>
        <taxon>Metazoa</taxon>
        <taxon>Spiralia</taxon>
        <taxon>Gnathifera</taxon>
        <taxon>Rotifera</taxon>
        <taxon>Eurotatoria</taxon>
        <taxon>Monogononta</taxon>
        <taxon>Pseudotrocha</taxon>
        <taxon>Ploima</taxon>
        <taxon>Brachionidae</taxon>
        <taxon>Brachionus</taxon>
    </lineage>
</organism>
<keyword evidence="2" id="KW-1185">Reference proteome</keyword>
<dbReference type="Proteomes" id="UP000663879">
    <property type="component" value="Unassembled WGS sequence"/>
</dbReference>
<evidence type="ECO:0000313" key="1">
    <source>
        <dbReference type="EMBL" id="CAF0795109.1"/>
    </source>
</evidence>
<gene>
    <name evidence="1" type="ORF">OXX778_LOCUS6173</name>
</gene>
<proteinExistence type="predicted"/>
<evidence type="ECO:0000313" key="2">
    <source>
        <dbReference type="Proteomes" id="UP000663879"/>
    </source>
</evidence>
<dbReference type="AlphaFoldDB" id="A0A813SGC1"/>
<reference evidence="1" key="1">
    <citation type="submission" date="2021-02" db="EMBL/GenBank/DDBJ databases">
        <authorList>
            <person name="Nowell W R."/>
        </authorList>
    </citation>
    <scope>NUCLEOTIDE SEQUENCE</scope>
    <source>
        <strain evidence="1">Ploen Becks lab</strain>
    </source>
</reference>
<name>A0A813SGC1_9BILA</name>
<protein>
    <submittedName>
        <fullName evidence="1">Uncharacterized protein</fullName>
    </submittedName>
</protein>
<sequence length="149" mass="15924">MNSFLVVFQVFGVLFIGINCVGLNFGTAQSAGGIQGKRFVNYNWRNDVDDFDDDYDKRQKRTALNFGTAQSAGGIQGKRAALNFGTAQSAGGIQGKRAALNFGTAQSAGGVMGKRYANYDDEVVSDYDKRQKRTALNFGTAQSAGGIQG</sequence>
<comment type="caution">
    <text evidence="1">The sequence shown here is derived from an EMBL/GenBank/DDBJ whole genome shotgun (WGS) entry which is preliminary data.</text>
</comment>
<accession>A0A813SGC1</accession>
<dbReference type="EMBL" id="CAJNOC010000714">
    <property type="protein sequence ID" value="CAF0795109.1"/>
    <property type="molecule type" value="Genomic_DNA"/>
</dbReference>